<dbReference type="OrthoDB" id="3694092at2759"/>
<name>A0A7C8HYC8_9PLEO</name>
<organism evidence="1 2">
    <name type="scientific">Massariosphaeria phaeospora</name>
    <dbReference type="NCBI Taxonomy" id="100035"/>
    <lineage>
        <taxon>Eukaryota</taxon>
        <taxon>Fungi</taxon>
        <taxon>Dikarya</taxon>
        <taxon>Ascomycota</taxon>
        <taxon>Pezizomycotina</taxon>
        <taxon>Dothideomycetes</taxon>
        <taxon>Pleosporomycetidae</taxon>
        <taxon>Pleosporales</taxon>
        <taxon>Pleosporales incertae sedis</taxon>
        <taxon>Massariosphaeria</taxon>
    </lineage>
</organism>
<dbReference type="EMBL" id="JAADJZ010000039">
    <property type="protein sequence ID" value="KAF2864814.1"/>
    <property type="molecule type" value="Genomic_DNA"/>
</dbReference>
<dbReference type="AlphaFoldDB" id="A0A7C8HYC8"/>
<proteinExistence type="predicted"/>
<dbReference type="Proteomes" id="UP000481861">
    <property type="component" value="Unassembled WGS sequence"/>
</dbReference>
<gene>
    <name evidence="1" type="ORF">BDV95DRAFT_600202</name>
</gene>
<protein>
    <submittedName>
        <fullName evidence="1">Uncharacterized protein</fullName>
    </submittedName>
</protein>
<sequence>MDPQWKAKYKDEIRQYGPLPAGFIVREAPEQKGVPEYGVQPKGNTDFISATEHPLSTPGSITFKAVMTKPDAELRIDPPVMDPPIIYMPASWKWTYEADCVQAVAQSLINDGVKTTASQVFAAWQSAQNTEDKNKDQDKDEEMDTLYHPSDRGVLSVFDQEGQAARLARVFGRGLIIIAPEVKKRADWDSVYQYLPSKRPIVRSRWSVGLQEDLRPIIMGCIPTHRFPDNVAQGPRWYIMTPSPDMKQYLASKPDPNLYQRLGFSDQKQLEWAIFALHRSITLGSVPSLNDGLTRQWLQQYAAYLRSGKYGTKGFAFDPKKPAEGVDGTFINFTAISIWILWADAGSNLRTYADQWDAAVVARLNTRNNLNQTTWAEFPAAVTAMQFKK</sequence>
<keyword evidence="2" id="KW-1185">Reference proteome</keyword>
<reference evidence="1 2" key="1">
    <citation type="submission" date="2020-01" db="EMBL/GenBank/DDBJ databases">
        <authorList>
            <consortium name="DOE Joint Genome Institute"/>
            <person name="Haridas S."/>
            <person name="Albert R."/>
            <person name="Binder M."/>
            <person name="Bloem J."/>
            <person name="Labutti K."/>
            <person name="Salamov A."/>
            <person name="Andreopoulos B."/>
            <person name="Baker S.E."/>
            <person name="Barry K."/>
            <person name="Bills G."/>
            <person name="Bluhm B.H."/>
            <person name="Cannon C."/>
            <person name="Castanera R."/>
            <person name="Culley D.E."/>
            <person name="Daum C."/>
            <person name="Ezra D."/>
            <person name="Gonzalez J.B."/>
            <person name="Henrissat B."/>
            <person name="Kuo A."/>
            <person name="Liang C."/>
            <person name="Lipzen A."/>
            <person name="Lutzoni F."/>
            <person name="Magnuson J."/>
            <person name="Mondo S."/>
            <person name="Nolan M."/>
            <person name="Ohm R."/>
            <person name="Pangilinan J."/>
            <person name="Park H.-J.H."/>
            <person name="Ramirez L."/>
            <person name="Alfaro M."/>
            <person name="Sun H."/>
            <person name="Tritt A."/>
            <person name="Yoshinaga Y."/>
            <person name="Zwiers L.-H.L."/>
            <person name="Turgeon B.G."/>
            <person name="Goodwin S.B."/>
            <person name="Spatafora J.W."/>
            <person name="Crous P.W."/>
            <person name="Grigoriev I.V."/>
        </authorList>
    </citation>
    <scope>NUCLEOTIDE SEQUENCE [LARGE SCALE GENOMIC DNA]</scope>
    <source>
        <strain evidence="1 2">CBS 611.86</strain>
    </source>
</reference>
<accession>A0A7C8HYC8</accession>
<comment type="caution">
    <text evidence="1">The sequence shown here is derived from an EMBL/GenBank/DDBJ whole genome shotgun (WGS) entry which is preliminary data.</text>
</comment>
<evidence type="ECO:0000313" key="1">
    <source>
        <dbReference type="EMBL" id="KAF2864814.1"/>
    </source>
</evidence>
<evidence type="ECO:0000313" key="2">
    <source>
        <dbReference type="Proteomes" id="UP000481861"/>
    </source>
</evidence>